<reference evidence="2 3" key="1">
    <citation type="submission" date="2021-06" db="EMBL/GenBank/DDBJ databases">
        <title>Caerostris extrusa draft genome.</title>
        <authorList>
            <person name="Kono N."/>
            <person name="Arakawa K."/>
        </authorList>
    </citation>
    <scope>NUCLEOTIDE SEQUENCE [LARGE SCALE GENOMIC DNA]</scope>
</reference>
<feature type="compositionally biased region" description="Basic and acidic residues" evidence="1">
    <location>
        <begin position="70"/>
        <end position="87"/>
    </location>
</feature>
<comment type="caution">
    <text evidence="2">The sequence shown here is derived from an EMBL/GenBank/DDBJ whole genome shotgun (WGS) entry which is preliminary data.</text>
</comment>
<name>A0AAV4XWY3_CAEEX</name>
<evidence type="ECO:0000313" key="2">
    <source>
        <dbReference type="EMBL" id="GIY99581.1"/>
    </source>
</evidence>
<sequence length="87" mass="9730">MNSNSLKNTKLQEEVKGQKKRINKTIKSLLISSDAASPKEFAGGRSGQKCYHQNSVASRQEDSQDVLDIDNQREENESSLDRSSTDE</sequence>
<evidence type="ECO:0000256" key="1">
    <source>
        <dbReference type="SAM" id="MobiDB-lite"/>
    </source>
</evidence>
<keyword evidence="3" id="KW-1185">Reference proteome</keyword>
<protein>
    <submittedName>
        <fullName evidence="2">Uncharacterized protein</fullName>
    </submittedName>
</protein>
<dbReference type="EMBL" id="BPLR01018437">
    <property type="protein sequence ID" value="GIY99581.1"/>
    <property type="molecule type" value="Genomic_DNA"/>
</dbReference>
<evidence type="ECO:0000313" key="3">
    <source>
        <dbReference type="Proteomes" id="UP001054945"/>
    </source>
</evidence>
<dbReference type="AlphaFoldDB" id="A0AAV4XWY3"/>
<organism evidence="2 3">
    <name type="scientific">Caerostris extrusa</name>
    <name type="common">Bark spider</name>
    <name type="synonym">Caerostris bankana</name>
    <dbReference type="NCBI Taxonomy" id="172846"/>
    <lineage>
        <taxon>Eukaryota</taxon>
        <taxon>Metazoa</taxon>
        <taxon>Ecdysozoa</taxon>
        <taxon>Arthropoda</taxon>
        <taxon>Chelicerata</taxon>
        <taxon>Arachnida</taxon>
        <taxon>Araneae</taxon>
        <taxon>Araneomorphae</taxon>
        <taxon>Entelegynae</taxon>
        <taxon>Araneoidea</taxon>
        <taxon>Araneidae</taxon>
        <taxon>Caerostris</taxon>
    </lineage>
</organism>
<dbReference type="Proteomes" id="UP001054945">
    <property type="component" value="Unassembled WGS sequence"/>
</dbReference>
<feature type="region of interest" description="Disordered" evidence="1">
    <location>
        <begin position="1"/>
        <end position="20"/>
    </location>
</feature>
<gene>
    <name evidence="2" type="ORF">CEXT_469891</name>
</gene>
<proteinExistence type="predicted"/>
<accession>A0AAV4XWY3</accession>
<feature type="region of interest" description="Disordered" evidence="1">
    <location>
        <begin position="34"/>
        <end position="87"/>
    </location>
</feature>